<name>A0A1F6M4C9_9BACT</name>
<evidence type="ECO:0000313" key="3">
    <source>
        <dbReference type="Proteomes" id="UP000178742"/>
    </source>
</evidence>
<protein>
    <recommendedName>
        <fullName evidence="4">DUF192 domain-containing protein</fullName>
    </recommendedName>
</protein>
<dbReference type="STRING" id="1798676.A3B90_00115"/>
<keyword evidence="1" id="KW-1133">Transmembrane helix</keyword>
<dbReference type="PANTHER" id="PTHR37953">
    <property type="entry name" value="UPF0127 PROTEIN MJ1496"/>
    <property type="match status" value="1"/>
</dbReference>
<sequence length="154" mass="17578">MEKGPSKFTFVVVAAFFLSALFLFFWQYHWPTETIHLSDSNLHVLVAKTPKHWYTGVGGRKSLEPYDGMLFLFDGSSRQAMLMRDTLFPLDIIWLDRGIVVDMAPNVQTEIGRSEKQLTRYYPRAPANMVLEVPAGWLAEHSLKIGDKLSLTKS</sequence>
<feature type="transmembrane region" description="Helical" evidence="1">
    <location>
        <begin position="7"/>
        <end position="28"/>
    </location>
</feature>
<gene>
    <name evidence="2" type="ORF">A3B90_00115</name>
</gene>
<dbReference type="InterPro" id="IPR003795">
    <property type="entry name" value="DUF192"/>
</dbReference>
<accession>A0A1F6M4C9</accession>
<dbReference type="Gene3D" id="2.60.120.1140">
    <property type="entry name" value="Protein of unknown function DUF192"/>
    <property type="match status" value="1"/>
</dbReference>
<dbReference type="Pfam" id="PF02643">
    <property type="entry name" value="DUF192"/>
    <property type="match status" value="1"/>
</dbReference>
<keyword evidence="1" id="KW-0812">Transmembrane</keyword>
<organism evidence="2 3">
    <name type="scientific">Candidatus Magasanikbacteria bacterium RIFCSPHIGHO2_02_FULL_41_13</name>
    <dbReference type="NCBI Taxonomy" id="1798676"/>
    <lineage>
        <taxon>Bacteria</taxon>
        <taxon>Candidatus Magasanikiibacteriota</taxon>
    </lineage>
</organism>
<comment type="caution">
    <text evidence="2">The sequence shown here is derived from an EMBL/GenBank/DDBJ whole genome shotgun (WGS) entry which is preliminary data.</text>
</comment>
<evidence type="ECO:0000313" key="2">
    <source>
        <dbReference type="EMBL" id="OGH66403.1"/>
    </source>
</evidence>
<evidence type="ECO:0008006" key="4">
    <source>
        <dbReference type="Google" id="ProtNLM"/>
    </source>
</evidence>
<dbReference type="AlphaFoldDB" id="A0A1F6M4C9"/>
<keyword evidence="1" id="KW-0472">Membrane</keyword>
<reference evidence="2 3" key="1">
    <citation type="journal article" date="2016" name="Nat. Commun.">
        <title>Thousands of microbial genomes shed light on interconnected biogeochemical processes in an aquifer system.</title>
        <authorList>
            <person name="Anantharaman K."/>
            <person name="Brown C.T."/>
            <person name="Hug L.A."/>
            <person name="Sharon I."/>
            <person name="Castelle C.J."/>
            <person name="Probst A.J."/>
            <person name="Thomas B.C."/>
            <person name="Singh A."/>
            <person name="Wilkins M.J."/>
            <person name="Karaoz U."/>
            <person name="Brodie E.L."/>
            <person name="Williams K.H."/>
            <person name="Hubbard S.S."/>
            <person name="Banfield J.F."/>
        </authorList>
    </citation>
    <scope>NUCLEOTIDE SEQUENCE [LARGE SCALE GENOMIC DNA]</scope>
</reference>
<evidence type="ECO:0000256" key="1">
    <source>
        <dbReference type="SAM" id="Phobius"/>
    </source>
</evidence>
<dbReference type="InterPro" id="IPR038695">
    <property type="entry name" value="Saro_0823-like_sf"/>
</dbReference>
<dbReference type="EMBL" id="MFPX01000018">
    <property type="protein sequence ID" value="OGH66403.1"/>
    <property type="molecule type" value="Genomic_DNA"/>
</dbReference>
<dbReference type="PANTHER" id="PTHR37953:SF1">
    <property type="entry name" value="UPF0127 PROTEIN MJ1496"/>
    <property type="match status" value="1"/>
</dbReference>
<proteinExistence type="predicted"/>
<dbReference type="Proteomes" id="UP000178742">
    <property type="component" value="Unassembled WGS sequence"/>
</dbReference>